<evidence type="ECO:0000259" key="1">
    <source>
        <dbReference type="Pfam" id="PF00881"/>
    </source>
</evidence>
<dbReference type="GeneID" id="95980703"/>
<evidence type="ECO:0000313" key="2">
    <source>
        <dbReference type="EMBL" id="KAL1303647.1"/>
    </source>
</evidence>
<dbReference type="Proteomes" id="UP001562354">
    <property type="component" value="Unassembled WGS sequence"/>
</dbReference>
<dbReference type="PANTHER" id="PTHR43035">
    <property type="entry name" value="FATTY ACID REPRESSION MUTANT PROTEIN 2-RELATED"/>
    <property type="match status" value="1"/>
</dbReference>
<dbReference type="PANTHER" id="PTHR43035:SF1">
    <property type="entry name" value="FATTY ACID REPRESSION MUTANT PROTEIN 2-RELATED"/>
    <property type="match status" value="1"/>
</dbReference>
<dbReference type="RefSeq" id="XP_069199922.1">
    <property type="nucleotide sequence ID" value="XM_069347048.1"/>
</dbReference>
<dbReference type="CDD" id="cd02140">
    <property type="entry name" value="Frm2-like"/>
    <property type="match status" value="1"/>
</dbReference>
<accession>A0ABR3PBW2</accession>
<feature type="domain" description="Nitroreductase" evidence="1">
    <location>
        <begin position="12"/>
        <end position="179"/>
    </location>
</feature>
<proteinExistence type="predicted"/>
<dbReference type="Gene3D" id="3.40.109.10">
    <property type="entry name" value="NADH Oxidase"/>
    <property type="match status" value="1"/>
</dbReference>
<dbReference type="EMBL" id="JBFMKM010000010">
    <property type="protein sequence ID" value="KAL1303647.1"/>
    <property type="molecule type" value="Genomic_DNA"/>
</dbReference>
<name>A0ABR3PBW2_9PEZI</name>
<gene>
    <name evidence="2" type="ORF">AAFC00_007004</name>
</gene>
<dbReference type="InterPro" id="IPR000415">
    <property type="entry name" value="Nitroreductase-like"/>
</dbReference>
<protein>
    <recommendedName>
        <fullName evidence="1">Nitroreductase domain-containing protein</fullName>
    </recommendedName>
</protein>
<dbReference type="Pfam" id="PF00881">
    <property type="entry name" value="Nitroreductase"/>
    <property type="match status" value="1"/>
</dbReference>
<dbReference type="InterPro" id="IPR033877">
    <property type="entry name" value="Frm2/Hbn1"/>
</dbReference>
<evidence type="ECO:0000313" key="3">
    <source>
        <dbReference type="Proteomes" id="UP001562354"/>
    </source>
</evidence>
<sequence>MANKMSFLEAVENRRSIYPLTDKIPISDARVQELVTEAIKHVPSSFNSQSTRLVVLLNEEHQKFWEYVKDVLKPQMPAENFAQTEGKLNMFKAAHGTILFLDDPAPVNELASKFALYAQHFPGWALQSNAMHQFALWTALEAEGCGANLQHYNPIIDQKAKSEWNIPQEWDLRAQLVFGGPAEGARENLSPKQFQPVEERVKVYGAK</sequence>
<organism evidence="2 3">
    <name type="scientific">Neodothiora populina</name>
    <dbReference type="NCBI Taxonomy" id="2781224"/>
    <lineage>
        <taxon>Eukaryota</taxon>
        <taxon>Fungi</taxon>
        <taxon>Dikarya</taxon>
        <taxon>Ascomycota</taxon>
        <taxon>Pezizomycotina</taxon>
        <taxon>Dothideomycetes</taxon>
        <taxon>Dothideomycetidae</taxon>
        <taxon>Dothideales</taxon>
        <taxon>Dothioraceae</taxon>
        <taxon>Neodothiora</taxon>
    </lineage>
</organism>
<keyword evidence="3" id="KW-1185">Reference proteome</keyword>
<dbReference type="InterPro" id="IPR029479">
    <property type="entry name" value="Nitroreductase"/>
</dbReference>
<comment type="caution">
    <text evidence="2">The sequence shown here is derived from an EMBL/GenBank/DDBJ whole genome shotgun (WGS) entry which is preliminary data.</text>
</comment>
<reference evidence="2 3" key="1">
    <citation type="submission" date="2024-07" db="EMBL/GenBank/DDBJ databases">
        <title>Draft sequence of the Neodothiora populina.</title>
        <authorList>
            <person name="Drown D.D."/>
            <person name="Schuette U.S."/>
            <person name="Buechlein A.B."/>
            <person name="Rusch D.R."/>
            <person name="Winton L.W."/>
            <person name="Adams G.A."/>
        </authorList>
    </citation>
    <scope>NUCLEOTIDE SEQUENCE [LARGE SCALE GENOMIC DNA]</scope>
    <source>
        <strain evidence="2 3">CPC 39397</strain>
    </source>
</reference>
<dbReference type="SUPFAM" id="SSF55469">
    <property type="entry name" value="FMN-dependent nitroreductase-like"/>
    <property type="match status" value="1"/>
</dbReference>